<dbReference type="Pfam" id="PF00378">
    <property type="entry name" value="ECH_1"/>
    <property type="match status" value="1"/>
</dbReference>
<gene>
    <name evidence="1" type="primary">echA</name>
    <name evidence="1" type="ORF">dnl_12640</name>
</gene>
<evidence type="ECO:0000313" key="2">
    <source>
        <dbReference type="Proteomes" id="UP000663720"/>
    </source>
</evidence>
<dbReference type="AlphaFoldDB" id="A0A975GF93"/>
<dbReference type="KEGG" id="dli:dnl_12640"/>
<dbReference type="CDD" id="cd06558">
    <property type="entry name" value="crotonase-like"/>
    <property type="match status" value="1"/>
</dbReference>
<accession>A0A975GF93</accession>
<dbReference type="PANTHER" id="PTHR11941">
    <property type="entry name" value="ENOYL-COA HYDRATASE-RELATED"/>
    <property type="match status" value="1"/>
</dbReference>
<dbReference type="EMBL" id="CP061799">
    <property type="protein sequence ID" value="QTA79017.1"/>
    <property type="molecule type" value="Genomic_DNA"/>
</dbReference>
<dbReference type="GO" id="GO:0006635">
    <property type="term" value="P:fatty acid beta-oxidation"/>
    <property type="evidence" value="ECO:0007669"/>
    <property type="project" value="TreeGrafter"/>
</dbReference>
<dbReference type="RefSeq" id="WP_207690814.1">
    <property type="nucleotide sequence ID" value="NZ_CP061799.1"/>
</dbReference>
<evidence type="ECO:0000313" key="1">
    <source>
        <dbReference type="EMBL" id="QTA79017.1"/>
    </source>
</evidence>
<dbReference type="SUPFAM" id="SSF52096">
    <property type="entry name" value="ClpP/crotonase"/>
    <property type="match status" value="1"/>
</dbReference>
<dbReference type="Gene3D" id="3.90.226.10">
    <property type="entry name" value="2-enoyl-CoA Hydratase, Chain A, domain 1"/>
    <property type="match status" value="1"/>
</dbReference>
<proteinExistence type="predicted"/>
<keyword evidence="2" id="KW-1185">Reference proteome</keyword>
<reference evidence="1" key="1">
    <citation type="journal article" date="2021" name="Microb. Physiol.">
        <title>Proteogenomic Insights into the Physiology of Marine, Sulfate-Reducing, Filamentous Desulfonema limicola and Desulfonema magnum.</title>
        <authorList>
            <person name="Schnaars V."/>
            <person name="Wohlbrand L."/>
            <person name="Scheve S."/>
            <person name="Hinrichs C."/>
            <person name="Reinhardt R."/>
            <person name="Rabus R."/>
        </authorList>
    </citation>
    <scope>NUCLEOTIDE SEQUENCE</scope>
    <source>
        <strain evidence="1">5ac10</strain>
    </source>
</reference>
<dbReference type="InterPro" id="IPR029045">
    <property type="entry name" value="ClpP/crotonase-like_dom_sf"/>
</dbReference>
<name>A0A975GF93_9BACT</name>
<organism evidence="1 2">
    <name type="scientific">Desulfonema limicola</name>
    <dbReference type="NCBI Taxonomy" id="45656"/>
    <lineage>
        <taxon>Bacteria</taxon>
        <taxon>Pseudomonadati</taxon>
        <taxon>Thermodesulfobacteriota</taxon>
        <taxon>Desulfobacteria</taxon>
        <taxon>Desulfobacterales</taxon>
        <taxon>Desulfococcaceae</taxon>
        <taxon>Desulfonema</taxon>
    </lineage>
</organism>
<dbReference type="InterPro" id="IPR001753">
    <property type="entry name" value="Enoyl-CoA_hydra/iso"/>
</dbReference>
<dbReference type="PANTHER" id="PTHR11941:SF75">
    <property type="entry name" value="ENOYL-COA HYDRATASE_ISOMERASE FAMILY PROTEIN"/>
    <property type="match status" value="1"/>
</dbReference>
<protein>
    <submittedName>
        <fullName evidence="1">Enoyl-CoA hydratase/isomerase</fullName>
    </submittedName>
</protein>
<dbReference type="Proteomes" id="UP000663720">
    <property type="component" value="Chromosome"/>
</dbReference>
<dbReference type="GO" id="GO:0004165">
    <property type="term" value="F:delta(3)-delta(2)-enoyl-CoA isomerase activity"/>
    <property type="evidence" value="ECO:0007669"/>
    <property type="project" value="TreeGrafter"/>
</dbReference>
<sequence length="238" mass="26957">MALVEYLIDESAAIVTLNNDENVFNPDFLNAFLNVLDEIEKNTQTTALVVKSAHEKIFSNGIDLQWLIPVIQKNDIQGAKDFFYLLNKVFKRTLTCPMITIAAITGHSFAGGAIWSCAFDFRFMRSDRGFFCFPEVDLGIPFLPGMLGLLKKAIPMYKLEEMHHLGTRLTAKECEQHHIITKAYHIDELVGQAVGFAKTINKKREVVKEMKARLYKDIVHALDVEDVPYIESGKFNIG</sequence>